<gene>
    <name evidence="1" type="ORF">DPMN_184538</name>
</gene>
<keyword evidence="2" id="KW-1185">Reference proteome</keyword>
<dbReference type="AlphaFoldDB" id="A0A9D4DL37"/>
<dbReference type="Proteomes" id="UP000828390">
    <property type="component" value="Unassembled WGS sequence"/>
</dbReference>
<organism evidence="1 2">
    <name type="scientific">Dreissena polymorpha</name>
    <name type="common">Zebra mussel</name>
    <name type="synonym">Mytilus polymorpha</name>
    <dbReference type="NCBI Taxonomy" id="45954"/>
    <lineage>
        <taxon>Eukaryota</taxon>
        <taxon>Metazoa</taxon>
        <taxon>Spiralia</taxon>
        <taxon>Lophotrochozoa</taxon>
        <taxon>Mollusca</taxon>
        <taxon>Bivalvia</taxon>
        <taxon>Autobranchia</taxon>
        <taxon>Heteroconchia</taxon>
        <taxon>Euheterodonta</taxon>
        <taxon>Imparidentia</taxon>
        <taxon>Neoheterodontei</taxon>
        <taxon>Myida</taxon>
        <taxon>Dreissenoidea</taxon>
        <taxon>Dreissenidae</taxon>
        <taxon>Dreissena</taxon>
    </lineage>
</organism>
<dbReference type="SUPFAM" id="SSF101898">
    <property type="entry name" value="NHL repeat"/>
    <property type="match status" value="1"/>
</dbReference>
<dbReference type="EMBL" id="JAIWYP010000010">
    <property type="protein sequence ID" value="KAH3750022.1"/>
    <property type="molecule type" value="Genomic_DNA"/>
</dbReference>
<evidence type="ECO:0000313" key="2">
    <source>
        <dbReference type="Proteomes" id="UP000828390"/>
    </source>
</evidence>
<name>A0A9D4DL37_DREPO</name>
<reference evidence="1" key="1">
    <citation type="journal article" date="2019" name="bioRxiv">
        <title>The Genome of the Zebra Mussel, Dreissena polymorpha: A Resource for Invasive Species Research.</title>
        <authorList>
            <person name="McCartney M.A."/>
            <person name="Auch B."/>
            <person name="Kono T."/>
            <person name="Mallez S."/>
            <person name="Zhang Y."/>
            <person name="Obille A."/>
            <person name="Becker A."/>
            <person name="Abrahante J.E."/>
            <person name="Garbe J."/>
            <person name="Badalamenti J.P."/>
            <person name="Herman A."/>
            <person name="Mangelson H."/>
            <person name="Liachko I."/>
            <person name="Sullivan S."/>
            <person name="Sone E.D."/>
            <person name="Koren S."/>
            <person name="Silverstein K.A.T."/>
            <person name="Beckman K.B."/>
            <person name="Gohl D.M."/>
        </authorList>
    </citation>
    <scope>NUCLEOTIDE SEQUENCE</scope>
    <source>
        <strain evidence="1">Duluth1</strain>
        <tissue evidence="1">Whole animal</tissue>
    </source>
</reference>
<reference evidence="1" key="2">
    <citation type="submission" date="2020-11" db="EMBL/GenBank/DDBJ databases">
        <authorList>
            <person name="McCartney M.A."/>
            <person name="Auch B."/>
            <person name="Kono T."/>
            <person name="Mallez S."/>
            <person name="Becker A."/>
            <person name="Gohl D.M."/>
            <person name="Silverstein K.A.T."/>
            <person name="Koren S."/>
            <person name="Bechman K.B."/>
            <person name="Herman A."/>
            <person name="Abrahante J.E."/>
            <person name="Garbe J."/>
        </authorList>
    </citation>
    <scope>NUCLEOTIDE SEQUENCE</scope>
    <source>
        <strain evidence="1">Duluth1</strain>
        <tissue evidence="1">Whole animal</tissue>
    </source>
</reference>
<dbReference type="InterPro" id="IPR011042">
    <property type="entry name" value="6-blade_b-propeller_TolB-like"/>
</dbReference>
<proteinExistence type="predicted"/>
<sequence length="305" mass="34171">MLYIFAICELPTGETLVLDFYHHRVKLLDKKYQFVSNCVLSSYSYDMCLISSSEVAVTTNESSSDDGLHGLHIISVRNDRLEKGRKLQLSHKCVGIAHHEDALYVTFGTALYQYTLNGNLVKELYEDTTGYNTVYSCAVNLKSDKIYVTSLHKHSLLTLDKDGNAISTFTDIDLKGPQGVHVTPSGQVLVCGETTHTIIQVDSDGKKKLATLATKKDGINGPRERMEKWPIAKSTLDLLEKCGEHSDETKNCSVRTIANCVVLFAWYNFTGKLNETNLIVKDNGKVVLPFDDLTRTTIVKLRYDY</sequence>
<protein>
    <submittedName>
        <fullName evidence="1">Uncharacterized protein</fullName>
    </submittedName>
</protein>
<comment type="caution">
    <text evidence="1">The sequence shown here is derived from an EMBL/GenBank/DDBJ whole genome shotgun (WGS) entry which is preliminary data.</text>
</comment>
<accession>A0A9D4DL37</accession>
<evidence type="ECO:0000313" key="1">
    <source>
        <dbReference type="EMBL" id="KAH3750022.1"/>
    </source>
</evidence>
<dbReference type="Gene3D" id="2.120.10.30">
    <property type="entry name" value="TolB, C-terminal domain"/>
    <property type="match status" value="1"/>
</dbReference>